<dbReference type="CDD" id="cd01335">
    <property type="entry name" value="Radical_SAM"/>
    <property type="match status" value="1"/>
</dbReference>
<dbReference type="InterPro" id="IPR004558">
    <property type="entry name" value="Coprogen_oxidase_HemN"/>
</dbReference>
<evidence type="ECO:0000256" key="9">
    <source>
        <dbReference type="ARBA" id="ARBA00023002"/>
    </source>
</evidence>
<feature type="binding site" evidence="15">
    <location>
        <position position="350"/>
    </location>
    <ligand>
        <name>S-adenosyl-L-methionine</name>
        <dbReference type="ChEBI" id="CHEBI:59789"/>
        <label>1</label>
    </ligand>
</feature>
<evidence type="ECO:0000256" key="8">
    <source>
        <dbReference type="ARBA" id="ARBA00022723"/>
    </source>
</evidence>
<dbReference type="SMART" id="SM00729">
    <property type="entry name" value="Elp3"/>
    <property type="match status" value="1"/>
</dbReference>
<keyword evidence="6 14" id="KW-0963">Cytoplasm</keyword>
<evidence type="ECO:0000259" key="17">
    <source>
        <dbReference type="PROSITE" id="PS51918"/>
    </source>
</evidence>
<feature type="binding site" evidence="15">
    <location>
        <begin position="87"/>
        <end position="89"/>
    </location>
    <ligand>
        <name>S-adenosyl-L-methionine</name>
        <dbReference type="ChEBI" id="CHEBI:59789"/>
        <label>2</label>
    </ligand>
</feature>
<evidence type="ECO:0000256" key="3">
    <source>
        <dbReference type="ARBA" id="ARBA00005493"/>
    </source>
</evidence>
<evidence type="ECO:0000256" key="13">
    <source>
        <dbReference type="ARBA" id="ARBA00048321"/>
    </source>
</evidence>
<dbReference type="SFLD" id="SFLDG01065">
    <property type="entry name" value="anaerobic_coproporphyrinogen-I"/>
    <property type="match status" value="1"/>
</dbReference>
<feature type="binding site" evidence="15">
    <location>
        <position position="75"/>
    </location>
    <ligand>
        <name>S-adenosyl-L-methionine</name>
        <dbReference type="ChEBI" id="CHEBI:59789"/>
        <label>1</label>
    </ligand>
</feature>
<evidence type="ECO:0000256" key="7">
    <source>
        <dbReference type="ARBA" id="ARBA00022691"/>
    </source>
</evidence>
<accession>A0AA86J2S8</accession>
<feature type="binding site" evidence="15">
    <location>
        <position position="193"/>
    </location>
    <ligand>
        <name>S-adenosyl-L-methionine</name>
        <dbReference type="ChEBI" id="CHEBI:59789"/>
        <label>2</label>
    </ligand>
</feature>
<dbReference type="PIRSF" id="PIRSF000167">
    <property type="entry name" value="HemN"/>
    <property type="match status" value="1"/>
</dbReference>
<dbReference type="InterPro" id="IPR007197">
    <property type="entry name" value="rSAM"/>
</dbReference>
<dbReference type="PANTHER" id="PTHR13932:SF6">
    <property type="entry name" value="OXYGEN-INDEPENDENT COPROPORPHYRINOGEN III OXIDASE"/>
    <property type="match status" value="1"/>
</dbReference>
<evidence type="ECO:0000256" key="11">
    <source>
        <dbReference type="ARBA" id="ARBA00023014"/>
    </source>
</evidence>
<feature type="binding site" evidence="15">
    <location>
        <position position="166"/>
    </location>
    <ligand>
        <name>S-adenosyl-L-methionine</name>
        <dbReference type="ChEBI" id="CHEBI:59789"/>
        <label>1</label>
    </ligand>
</feature>
<comment type="catalytic activity">
    <reaction evidence="13 14">
        <text>coproporphyrinogen III + 2 S-adenosyl-L-methionine = protoporphyrinogen IX + 2 5'-deoxyadenosine + 2 L-methionine + 2 CO2</text>
        <dbReference type="Rhea" id="RHEA:15425"/>
        <dbReference type="ChEBI" id="CHEBI:16526"/>
        <dbReference type="ChEBI" id="CHEBI:17319"/>
        <dbReference type="ChEBI" id="CHEBI:57307"/>
        <dbReference type="ChEBI" id="CHEBI:57309"/>
        <dbReference type="ChEBI" id="CHEBI:57844"/>
        <dbReference type="ChEBI" id="CHEBI:59789"/>
        <dbReference type="EC" id="1.3.98.3"/>
    </reaction>
</comment>
<keyword evidence="7 14" id="KW-0949">S-adenosyl-L-methionine</keyword>
<comment type="subcellular location">
    <subcellularLocation>
        <location evidence="1 14">Cytoplasm</location>
    </subcellularLocation>
</comment>
<feature type="binding site" evidence="16">
    <location>
        <position position="88"/>
    </location>
    <ligand>
        <name>[4Fe-4S] cluster</name>
        <dbReference type="ChEBI" id="CHEBI:49883"/>
        <note>4Fe-4S-S-AdoMet</note>
    </ligand>
</feature>
<dbReference type="InterPro" id="IPR010723">
    <property type="entry name" value="HemN_C"/>
</dbReference>
<dbReference type="RefSeq" id="WP_130557466.1">
    <property type="nucleotide sequence ID" value="NZ_AP028947.1"/>
</dbReference>
<dbReference type="EMBL" id="AP028947">
    <property type="protein sequence ID" value="BET27458.1"/>
    <property type="molecule type" value="Genomic_DNA"/>
</dbReference>
<comment type="pathway">
    <text evidence="2 14">Porphyrin-containing compound metabolism; protoporphyrin-IX biosynthesis; protoporphyrinogen-IX from coproporphyrinogen-III (AdoMet route): step 1/1.</text>
</comment>
<evidence type="ECO:0000256" key="16">
    <source>
        <dbReference type="PIRSR" id="PIRSR000167-2"/>
    </source>
</evidence>
<evidence type="ECO:0000313" key="19">
    <source>
        <dbReference type="Proteomes" id="UP001329151"/>
    </source>
</evidence>
<dbReference type="GO" id="GO:0004109">
    <property type="term" value="F:coproporphyrinogen oxidase activity"/>
    <property type="evidence" value="ECO:0007669"/>
    <property type="project" value="InterPro"/>
</dbReference>
<feature type="binding site" evidence="15">
    <location>
        <position position="133"/>
    </location>
    <ligand>
        <name>S-adenosyl-L-methionine</name>
        <dbReference type="ChEBI" id="CHEBI:59789"/>
        <label>1</label>
    </ligand>
</feature>
<dbReference type="GO" id="GO:0005737">
    <property type="term" value="C:cytoplasm"/>
    <property type="evidence" value="ECO:0007669"/>
    <property type="project" value="UniProtKB-SubCell"/>
</dbReference>
<evidence type="ECO:0000256" key="10">
    <source>
        <dbReference type="ARBA" id="ARBA00023004"/>
    </source>
</evidence>
<dbReference type="InterPro" id="IPR058240">
    <property type="entry name" value="rSAM_sf"/>
</dbReference>
<evidence type="ECO:0000256" key="12">
    <source>
        <dbReference type="ARBA" id="ARBA00023244"/>
    </source>
</evidence>
<dbReference type="AlphaFoldDB" id="A0AA86J2S8"/>
<dbReference type="EC" id="1.3.98.3" evidence="14"/>
<dbReference type="InterPro" id="IPR034505">
    <property type="entry name" value="Coproporphyrinogen-III_oxidase"/>
</dbReference>
<dbReference type="GO" id="GO:0006782">
    <property type="term" value="P:protoporphyrinogen IX biosynthetic process"/>
    <property type="evidence" value="ECO:0007669"/>
    <property type="project" value="TreeGrafter"/>
</dbReference>
<feature type="binding site" evidence="15">
    <location>
        <begin position="134"/>
        <end position="135"/>
    </location>
    <ligand>
        <name>S-adenosyl-L-methionine</name>
        <dbReference type="ChEBI" id="CHEBI:59789"/>
        <label>2</label>
    </ligand>
</feature>
<dbReference type="PANTHER" id="PTHR13932">
    <property type="entry name" value="COPROPORPHYRINIGEN III OXIDASE"/>
    <property type="match status" value="1"/>
</dbReference>
<name>A0AA86J2S8_9BURK</name>
<keyword evidence="9 14" id="KW-0560">Oxidoreductase</keyword>
<gene>
    <name evidence="18" type="primary">hemN</name>
    <name evidence="18" type="ORF">RGQ30_29590</name>
</gene>
<dbReference type="PROSITE" id="PS51918">
    <property type="entry name" value="RADICAL_SAM"/>
    <property type="match status" value="1"/>
</dbReference>
<feature type="binding site" evidence="15">
    <location>
        <position position="264"/>
    </location>
    <ligand>
        <name>S-adenosyl-L-methionine</name>
        <dbReference type="ChEBI" id="CHEBI:59789"/>
        <label>2</label>
    </ligand>
</feature>
<dbReference type="Pfam" id="PF04055">
    <property type="entry name" value="Radical_SAM"/>
    <property type="match status" value="1"/>
</dbReference>
<evidence type="ECO:0000256" key="14">
    <source>
        <dbReference type="PIRNR" id="PIRNR000167"/>
    </source>
</evidence>
<feature type="binding site" evidence="15">
    <location>
        <position position="230"/>
    </location>
    <ligand>
        <name>S-adenosyl-L-methionine</name>
        <dbReference type="ChEBI" id="CHEBI:59789"/>
        <label>2</label>
    </ligand>
</feature>
<evidence type="ECO:0000256" key="4">
    <source>
        <dbReference type="ARBA" id="ARBA00011245"/>
    </source>
</evidence>
<dbReference type="Proteomes" id="UP001329151">
    <property type="component" value="Chromosome"/>
</dbReference>
<organism evidence="18 19">
    <name type="scientific">Limnobacter thiooxidans</name>
    <dbReference type="NCBI Taxonomy" id="131080"/>
    <lineage>
        <taxon>Bacteria</taxon>
        <taxon>Pseudomonadati</taxon>
        <taxon>Pseudomonadota</taxon>
        <taxon>Betaproteobacteria</taxon>
        <taxon>Burkholderiales</taxon>
        <taxon>Burkholderiaceae</taxon>
        <taxon>Limnobacter</taxon>
    </lineage>
</organism>
<comment type="subunit">
    <text evidence="4">Monomer.</text>
</comment>
<keyword evidence="12 14" id="KW-0627">Porphyrin biosynthesis</keyword>
<evidence type="ECO:0000256" key="5">
    <source>
        <dbReference type="ARBA" id="ARBA00022485"/>
    </source>
</evidence>
<dbReference type="Gene3D" id="1.10.10.920">
    <property type="match status" value="1"/>
</dbReference>
<reference evidence="18 19" key="1">
    <citation type="submission" date="2023-10" db="EMBL/GenBank/DDBJ databases">
        <title>Complete Genome Sequence of Limnobacter thiooxidans CS-K2T, Isolated from freshwater lake sediments in Bavaria, Germany.</title>
        <authorList>
            <person name="Naruki M."/>
            <person name="Watanabe A."/>
            <person name="Warashina T."/>
            <person name="Morita T."/>
            <person name="Arakawa K."/>
        </authorList>
    </citation>
    <scope>NUCLEOTIDE SEQUENCE [LARGE SCALE GENOMIC DNA]</scope>
    <source>
        <strain evidence="18 19">CS-K2</strain>
    </source>
</reference>
<feature type="binding site" evidence="15">
    <location>
        <position position="205"/>
    </location>
    <ligand>
        <name>S-adenosyl-L-methionine</name>
        <dbReference type="ChEBI" id="CHEBI:59789"/>
        <label>2</label>
    </ligand>
</feature>
<comment type="cofactor">
    <cofactor evidence="14 16">
        <name>[4Fe-4S] cluster</name>
        <dbReference type="ChEBI" id="CHEBI:49883"/>
    </cofactor>
    <text evidence="14 16">Binds 1 [4Fe-4S] cluster. The cluster is coordinated with 3 cysteines and an exchangeable S-adenosyl-L-methionine.</text>
</comment>
<evidence type="ECO:0000313" key="18">
    <source>
        <dbReference type="EMBL" id="BET27458.1"/>
    </source>
</evidence>
<feature type="binding site" evidence="16">
    <location>
        <position position="85"/>
    </location>
    <ligand>
        <name>[4Fe-4S] cluster</name>
        <dbReference type="ChEBI" id="CHEBI:49883"/>
        <note>4Fe-4S-S-AdoMet</note>
    </ligand>
</feature>
<feature type="binding site" evidence="16">
    <location>
        <position position="81"/>
    </location>
    <ligand>
        <name>[4Fe-4S] cluster</name>
        <dbReference type="ChEBI" id="CHEBI:49883"/>
        <note>4Fe-4S-S-AdoMet</note>
    </ligand>
</feature>
<dbReference type="InterPro" id="IPR006638">
    <property type="entry name" value="Elp3/MiaA/NifB-like_rSAM"/>
</dbReference>
<dbReference type="GO" id="GO:0046872">
    <property type="term" value="F:metal ion binding"/>
    <property type="evidence" value="ECO:0007669"/>
    <property type="project" value="UniProtKB-KW"/>
</dbReference>
<keyword evidence="11 14" id="KW-0411">Iron-sulfur</keyword>
<keyword evidence="8 14" id="KW-0479">Metal-binding</keyword>
<feature type="domain" description="Radical SAM core" evidence="17">
    <location>
        <begin position="66"/>
        <end position="301"/>
    </location>
</feature>
<keyword evidence="10 14" id="KW-0408">Iron</keyword>
<sequence length="476" mass="53451">MSATVIQFNPAPGISSNQRPKVDLNDLLTRHDVPGPRYTSYPTIDQCTESVGVGALEDALKGRCLGGLRRPMSLYVHVPFCESVCYYCACNKVITRKHDRVSHYLNCLEHEAMLIAKKAAGNLTPVTQFHMGGGTPTFLNDKELLGLVQGLKMVFPFAANAEMSIEVDPRTVDENRLLSLRSIGFNRISFGVQDFNSLVQKAVHREQSFESVESLVKAARRLGFESINVDLIYGLPKQNPERFAETLDQLVSLSPDRVALYGYAHLPERFKPQRRIHSEDLPDAAGRVALLAQAIERMQGAGYDYIGMDHFAKPQDPLAVAKRQGRLHRNFQGYTTQPDADLIGLGVSAISKVGSVMVQNTRELDAYEDALSRGHLALFRGHELTRDDIIRYSVIMGLLCQGSVQFQDYSQSHWIEFESYFEKELAQLRQFSEQGLLDMDEQGIEVTPLGWFFARPIAMVFDHYLHQRSSGHSKVL</sequence>
<evidence type="ECO:0000256" key="1">
    <source>
        <dbReference type="ARBA" id="ARBA00004496"/>
    </source>
</evidence>
<evidence type="ECO:0000256" key="6">
    <source>
        <dbReference type="ARBA" id="ARBA00022490"/>
    </source>
</evidence>
<protein>
    <recommendedName>
        <fullName evidence="14">Coproporphyrinogen-III oxidase</fullName>
        <ecNumber evidence="14">1.3.98.3</ecNumber>
    </recommendedName>
</protein>
<evidence type="ECO:0000256" key="2">
    <source>
        <dbReference type="ARBA" id="ARBA00004785"/>
    </source>
</evidence>
<dbReference type="SFLD" id="SFLDS00029">
    <property type="entry name" value="Radical_SAM"/>
    <property type="match status" value="1"/>
</dbReference>
<dbReference type="Pfam" id="PF06969">
    <property type="entry name" value="HemN_C"/>
    <property type="match status" value="1"/>
</dbReference>
<keyword evidence="5 14" id="KW-0004">4Fe-4S</keyword>
<comment type="similarity">
    <text evidence="3 14">Belongs to the anaerobic coproporphyrinogen-III oxidase family.</text>
</comment>
<dbReference type="GO" id="GO:0051989">
    <property type="term" value="F:coproporphyrinogen dehydrogenase activity"/>
    <property type="evidence" value="ECO:0007669"/>
    <property type="project" value="UniProtKB-EC"/>
</dbReference>
<dbReference type="SUPFAM" id="SSF102114">
    <property type="entry name" value="Radical SAM enzymes"/>
    <property type="match status" value="1"/>
</dbReference>
<dbReference type="KEGG" id="lto:RGQ30_29590"/>
<evidence type="ECO:0000256" key="15">
    <source>
        <dbReference type="PIRSR" id="PIRSR000167-1"/>
    </source>
</evidence>
<dbReference type="GO" id="GO:0051539">
    <property type="term" value="F:4 iron, 4 sulfur cluster binding"/>
    <property type="evidence" value="ECO:0007669"/>
    <property type="project" value="UniProtKB-KW"/>
</dbReference>
<dbReference type="Gene3D" id="3.20.20.70">
    <property type="entry name" value="Aldolase class I"/>
    <property type="match status" value="1"/>
</dbReference>
<keyword evidence="19" id="KW-1185">Reference proteome</keyword>
<dbReference type="NCBIfam" id="TIGR00538">
    <property type="entry name" value="hemN"/>
    <property type="match status" value="1"/>
</dbReference>
<dbReference type="InterPro" id="IPR013785">
    <property type="entry name" value="Aldolase_TIM"/>
</dbReference>
<proteinExistence type="inferred from homology"/>